<dbReference type="PANTHER" id="PTHR48434">
    <property type="entry name" value="(RAPE) HYPOTHETICAL PROTEIN"/>
    <property type="match status" value="1"/>
</dbReference>
<evidence type="ECO:0000313" key="2">
    <source>
        <dbReference type="EMBL" id="KAG5591108.1"/>
    </source>
</evidence>
<reference evidence="2 3" key="1">
    <citation type="submission" date="2020-09" db="EMBL/GenBank/DDBJ databases">
        <title>De no assembly of potato wild relative species, Solanum commersonii.</title>
        <authorList>
            <person name="Cho K."/>
        </authorList>
    </citation>
    <scope>NUCLEOTIDE SEQUENCE [LARGE SCALE GENOMIC DNA]</scope>
    <source>
        <strain evidence="2">LZ3.2</strain>
        <tissue evidence="2">Leaf</tissue>
    </source>
</reference>
<name>A0A9J5XV34_SOLCO</name>
<dbReference type="Proteomes" id="UP000824120">
    <property type="component" value="Chromosome 8"/>
</dbReference>
<dbReference type="EMBL" id="JACXVP010000008">
    <property type="protein sequence ID" value="KAG5591108.1"/>
    <property type="molecule type" value="Genomic_DNA"/>
</dbReference>
<evidence type="ECO:0000256" key="1">
    <source>
        <dbReference type="SAM" id="MobiDB-lite"/>
    </source>
</evidence>
<comment type="caution">
    <text evidence="2">The sequence shown here is derived from an EMBL/GenBank/DDBJ whole genome shotgun (WGS) entry which is preliminary data.</text>
</comment>
<dbReference type="AlphaFoldDB" id="A0A9J5XV34"/>
<accession>A0A9J5XV34</accession>
<proteinExistence type="predicted"/>
<evidence type="ECO:0000313" key="3">
    <source>
        <dbReference type="Proteomes" id="UP000824120"/>
    </source>
</evidence>
<protein>
    <submittedName>
        <fullName evidence="2">Uncharacterized protein</fullName>
    </submittedName>
</protein>
<dbReference type="PANTHER" id="PTHR48434:SF1">
    <property type="entry name" value="(RAPE) HYPOTHETICAL PROTEIN"/>
    <property type="match status" value="1"/>
</dbReference>
<organism evidence="2 3">
    <name type="scientific">Solanum commersonii</name>
    <name type="common">Commerson's wild potato</name>
    <name type="synonym">Commerson's nightshade</name>
    <dbReference type="NCBI Taxonomy" id="4109"/>
    <lineage>
        <taxon>Eukaryota</taxon>
        <taxon>Viridiplantae</taxon>
        <taxon>Streptophyta</taxon>
        <taxon>Embryophyta</taxon>
        <taxon>Tracheophyta</taxon>
        <taxon>Spermatophyta</taxon>
        <taxon>Magnoliopsida</taxon>
        <taxon>eudicotyledons</taxon>
        <taxon>Gunneridae</taxon>
        <taxon>Pentapetalae</taxon>
        <taxon>asterids</taxon>
        <taxon>lamiids</taxon>
        <taxon>Solanales</taxon>
        <taxon>Solanaceae</taxon>
        <taxon>Solanoideae</taxon>
        <taxon>Solaneae</taxon>
        <taxon>Solanum</taxon>
    </lineage>
</organism>
<gene>
    <name evidence="2" type="ORF">H5410_041622</name>
</gene>
<dbReference type="OrthoDB" id="1325175at2759"/>
<feature type="region of interest" description="Disordered" evidence="1">
    <location>
        <begin position="111"/>
        <end position="137"/>
    </location>
</feature>
<sequence>MELTENGLEHWKAKFLDGLPPLFAERVKKTLRNLQGAILYGAYTYGKLIGACTQEDLIEKEDLDEGLGRNEKNEIRFTKNRSSLEKLKTLELEEDMHDKIYSFLYTSSSESNYDDDDYSESGSETDKSETSGNTQSATRNACKCRGDICSCENDVFYKLQSQFENMNINTITSDNVIELLKEANSSNVVERSKNEFEYSAPYSLSEVNNKLSKQHVVIHDTSFDDLKREVEQLKPQIKSLKQNQIICDHHLTQIEFANNKCKNIVEENTLAKSINIDPKQNMFLGMMQLVTAHKWYVKCTILIYNTFSITDIAMIDSGADLRVFSATYKDGDISYTFITDPIYRDIIALINMKQKHIDSLQLEIFKWTLLRGKSSESSYRSSSNSPNIQRGGMSLVKLTSPSKKAVSSIHLDDIPENNPLYAQLQAYLSQKQSDTFASVAKEEVDDIKSYEKVSKKEMIFLLENSDIQRKEEPWKKFQRYLVNELYFPGESYKTRSYYQTILMSTCSIEFQHFSSYSTSENVYNFSKMIIKQIISVEDWGISTMKEIHISLNKVSMNFTYWDYIHAFDKVLIYNNERHKHTWFIKWSYHDPTTKILPDPLPDPFLKLYNEWIYKWAPEVGFTDEQIPCLYKTFYNNFWDKLMKQDPKTKSLYEQELLDLIKQRIQEYCLLPQKGIIQDSSVRHIARKISIKDGNKEEMINNYLDKVRKSILLNITQYEKLDTSMRSETSDDVATIQEAQLCEPTKEDVLEKAEDLLCKLKGKDHFLDLVLRWWYSQIQYNKGRGRGTRGTIGRGGHILAQVGNKQLISANIALSSSSGCGINTDHPIILLLKYDDLRGKHDPWQLMARSTKFQHFYPTTTRNFYNFSKIIIKKVITLEEWGMRPLKERDYINPEQKVTIKYNYWDYVDRFNKALLYENVNKKHSWFIKICSNVFT</sequence>
<keyword evidence="3" id="KW-1185">Reference proteome</keyword>